<sequence>MPSILDLPRETLELIHAHLISTPTQWLHVHYPNDLAARTTACLRLVCWQWAEWLYVHHLYRGLKFDNASRSNEFIAYQRSRSELLPHAKCQHLVIGRIWTTREAPTGDVGLQDMITPEILENLLDLFPTTILTLDLQFVDHPSLPIGNIQAIKRIESLRELHLNLSPTSVGNQPPTPTDPEFFNALIVAAQGINSLVLGIPISLDYEPEPGMWGDRPYPAITHLHVNMLFQRTIDILRLSIAFKPSLKSSSPLPQLRVLAVHYWLNSFSDYLAQDIFTQAPIEILAINAQAAFDQCDPMFFGNPLAHLPKLKKLVFMNAPADYSAPPKFLEACEALDVQCVYIDHYQMPLIMQVFDAPIIWTSSPAVFMNLRYCHLQAVSWVLITELESPRETLQKELYWLKPPAIRLSRGNQ</sequence>
<dbReference type="AlphaFoldDB" id="E3K5W9"/>
<accession>E3K5W9</accession>
<gene>
    <name evidence="1" type="ORF">PGTG_05861</name>
</gene>
<dbReference type="Proteomes" id="UP000008783">
    <property type="component" value="Unassembled WGS sequence"/>
</dbReference>
<keyword evidence="2" id="KW-1185">Reference proteome</keyword>
<evidence type="ECO:0008006" key="3">
    <source>
        <dbReference type="Google" id="ProtNLM"/>
    </source>
</evidence>
<organism evidence="1 2">
    <name type="scientific">Puccinia graminis f. sp. tritici (strain CRL 75-36-700-3 / race SCCL)</name>
    <name type="common">Black stem rust fungus</name>
    <dbReference type="NCBI Taxonomy" id="418459"/>
    <lineage>
        <taxon>Eukaryota</taxon>
        <taxon>Fungi</taxon>
        <taxon>Dikarya</taxon>
        <taxon>Basidiomycota</taxon>
        <taxon>Pucciniomycotina</taxon>
        <taxon>Pucciniomycetes</taxon>
        <taxon>Pucciniales</taxon>
        <taxon>Pucciniaceae</taxon>
        <taxon>Puccinia</taxon>
    </lineage>
</organism>
<reference key="1">
    <citation type="submission" date="2007-01" db="EMBL/GenBank/DDBJ databases">
        <title>The Genome Sequence of Puccinia graminis f. sp. tritici Strain CRL 75-36-700-3.</title>
        <authorList>
            <consortium name="The Broad Institute Genome Sequencing Platform"/>
            <person name="Birren B."/>
            <person name="Lander E."/>
            <person name="Galagan J."/>
            <person name="Nusbaum C."/>
            <person name="Devon K."/>
            <person name="Cuomo C."/>
            <person name="Jaffe D."/>
            <person name="Butler J."/>
            <person name="Alvarez P."/>
            <person name="Gnerre S."/>
            <person name="Grabherr M."/>
            <person name="Mauceli E."/>
            <person name="Brockman W."/>
            <person name="Young S."/>
            <person name="LaButti K."/>
            <person name="Sykes S."/>
            <person name="DeCaprio D."/>
            <person name="Crawford M."/>
            <person name="Koehrsen M."/>
            <person name="Engels R."/>
            <person name="Montgomery P."/>
            <person name="Pearson M."/>
            <person name="Howarth C."/>
            <person name="Larson L."/>
            <person name="White J."/>
            <person name="Zeng Q."/>
            <person name="Kodira C."/>
            <person name="Yandava C."/>
            <person name="Alvarado L."/>
            <person name="O'Leary S."/>
            <person name="Szabo L."/>
            <person name="Dean R."/>
            <person name="Schein J."/>
        </authorList>
    </citation>
    <scope>NUCLEOTIDE SEQUENCE</scope>
    <source>
        <strain>CRL 75-36-700-3</strain>
    </source>
</reference>
<dbReference type="RefSeq" id="XP_003323959.1">
    <property type="nucleotide sequence ID" value="XM_003323911.2"/>
</dbReference>
<evidence type="ECO:0000313" key="1">
    <source>
        <dbReference type="EMBL" id="EFP79540.1"/>
    </source>
</evidence>
<name>E3K5W9_PUCGT</name>
<protein>
    <recommendedName>
        <fullName evidence="3">F-box domain-containing protein</fullName>
    </recommendedName>
</protein>
<dbReference type="GeneID" id="10531368"/>
<dbReference type="HOGENOM" id="CLU_029800_0_0_1"/>
<proteinExistence type="predicted"/>
<dbReference type="InParanoid" id="E3K5W9"/>
<dbReference type="VEuPathDB" id="FungiDB:PGTG_05861"/>
<dbReference type="KEGG" id="pgr:PGTG_05861"/>
<evidence type="ECO:0000313" key="2">
    <source>
        <dbReference type="Proteomes" id="UP000008783"/>
    </source>
</evidence>
<dbReference type="EMBL" id="DS178273">
    <property type="protein sequence ID" value="EFP79540.1"/>
    <property type="molecule type" value="Genomic_DNA"/>
</dbReference>
<reference evidence="2" key="2">
    <citation type="journal article" date="2011" name="Proc. Natl. Acad. Sci. U.S.A.">
        <title>Obligate biotrophy features unraveled by the genomic analysis of rust fungi.</title>
        <authorList>
            <person name="Duplessis S."/>
            <person name="Cuomo C.A."/>
            <person name="Lin Y.-C."/>
            <person name="Aerts A."/>
            <person name="Tisserant E."/>
            <person name="Veneault-Fourrey C."/>
            <person name="Joly D.L."/>
            <person name="Hacquard S."/>
            <person name="Amselem J."/>
            <person name="Cantarel B.L."/>
            <person name="Chiu R."/>
            <person name="Coutinho P.M."/>
            <person name="Feau N."/>
            <person name="Field M."/>
            <person name="Frey P."/>
            <person name="Gelhaye E."/>
            <person name="Goldberg J."/>
            <person name="Grabherr M.G."/>
            <person name="Kodira C.D."/>
            <person name="Kohler A."/>
            <person name="Kuees U."/>
            <person name="Lindquist E.A."/>
            <person name="Lucas S.M."/>
            <person name="Mago R."/>
            <person name="Mauceli E."/>
            <person name="Morin E."/>
            <person name="Murat C."/>
            <person name="Pangilinan J.L."/>
            <person name="Park R."/>
            <person name="Pearson M."/>
            <person name="Quesneville H."/>
            <person name="Rouhier N."/>
            <person name="Sakthikumar S."/>
            <person name="Salamov A.A."/>
            <person name="Schmutz J."/>
            <person name="Selles B."/>
            <person name="Shapiro H."/>
            <person name="Tanguay P."/>
            <person name="Tuskan G.A."/>
            <person name="Henrissat B."/>
            <person name="Van de Peer Y."/>
            <person name="Rouze P."/>
            <person name="Ellis J.G."/>
            <person name="Dodds P.N."/>
            <person name="Schein J.E."/>
            <person name="Zhong S."/>
            <person name="Hamelin R.C."/>
            <person name="Grigoriev I.V."/>
            <person name="Szabo L.J."/>
            <person name="Martin F."/>
        </authorList>
    </citation>
    <scope>NUCLEOTIDE SEQUENCE [LARGE SCALE GENOMIC DNA]</scope>
    <source>
        <strain evidence="2">CRL 75-36-700-3 / race SCCL</strain>
    </source>
</reference>
<dbReference type="OrthoDB" id="10331628at2759"/>